<sequence>MSIAPVLEFTLSYSSYCNKESGYCVSLGKVTWKVQTTVDSQRTGGVIRRRISIQHSACGTLGKCKFVAPFQRPRSVIRKTHQHPACGTLGKCKFVTPLPLIGKCDSQDASAFSMWYSR</sequence>
<name>A0A4Y2PWH3_ARAVE</name>
<protein>
    <submittedName>
        <fullName evidence="1">Uncharacterized protein</fullName>
    </submittedName>
</protein>
<gene>
    <name evidence="1" type="ORF">AVEN_13604_1</name>
</gene>
<evidence type="ECO:0000313" key="1">
    <source>
        <dbReference type="EMBL" id="GBN55223.1"/>
    </source>
</evidence>
<accession>A0A4Y2PWH3</accession>
<dbReference type="Proteomes" id="UP000499080">
    <property type="component" value="Unassembled WGS sequence"/>
</dbReference>
<organism evidence="1 2">
    <name type="scientific">Araneus ventricosus</name>
    <name type="common">Orbweaver spider</name>
    <name type="synonym">Epeira ventricosa</name>
    <dbReference type="NCBI Taxonomy" id="182803"/>
    <lineage>
        <taxon>Eukaryota</taxon>
        <taxon>Metazoa</taxon>
        <taxon>Ecdysozoa</taxon>
        <taxon>Arthropoda</taxon>
        <taxon>Chelicerata</taxon>
        <taxon>Arachnida</taxon>
        <taxon>Araneae</taxon>
        <taxon>Araneomorphae</taxon>
        <taxon>Entelegynae</taxon>
        <taxon>Araneoidea</taxon>
        <taxon>Araneidae</taxon>
        <taxon>Araneus</taxon>
    </lineage>
</organism>
<dbReference type="AlphaFoldDB" id="A0A4Y2PWH3"/>
<keyword evidence="2" id="KW-1185">Reference proteome</keyword>
<dbReference type="EMBL" id="BGPR01012241">
    <property type="protein sequence ID" value="GBN55223.1"/>
    <property type="molecule type" value="Genomic_DNA"/>
</dbReference>
<comment type="caution">
    <text evidence="1">The sequence shown here is derived from an EMBL/GenBank/DDBJ whole genome shotgun (WGS) entry which is preliminary data.</text>
</comment>
<proteinExistence type="predicted"/>
<evidence type="ECO:0000313" key="2">
    <source>
        <dbReference type="Proteomes" id="UP000499080"/>
    </source>
</evidence>
<reference evidence="1 2" key="1">
    <citation type="journal article" date="2019" name="Sci. Rep.">
        <title>Orb-weaving spider Araneus ventricosus genome elucidates the spidroin gene catalogue.</title>
        <authorList>
            <person name="Kono N."/>
            <person name="Nakamura H."/>
            <person name="Ohtoshi R."/>
            <person name="Moran D.A.P."/>
            <person name="Shinohara A."/>
            <person name="Yoshida Y."/>
            <person name="Fujiwara M."/>
            <person name="Mori M."/>
            <person name="Tomita M."/>
            <person name="Arakawa K."/>
        </authorList>
    </citation>
    <scope>NUCLEOTIDE SEQUENCE [LARGE SCALE GENOMIC DNA]</scope>
</reference>